<protein>
    <submittedName>
        <fullName evidence="2">Uncharacterized protein</fullName>
    </submittedName>
</protein>
<proteinExistence type="predicted"/>
<organism evidence="2 3">
    <name type="scientific">Massariosphaeria phaeospora</name>
    <dbReference type="NCBI Taxonomy" id="100035"/>
    <lineage>
        <taxon>Eukaryota</taxon>
        <taxon>Fungi</taxon>
        <taxon>Dikarya</taxon>
        <taxon>Ascomycota</taxon>
        <taxon>Pezizomycotina</taxon>
        <taxon>Dothideomycetes</taxon>
        <taxon>Pleosporomycetidae</taxon>
        <taxon>Pleosporales</taxon>
        <taxon>Pleosporales incertae sedis</taxon>
        <taxon>Massariosphaeria</taxon>
    </lineage>
</organism>
<evidence type="ECO:0000256" key="1">
    <source>
        <dbReference type="SAM" id="MobiDB-lite"/>
    </source>
</evidence>
<dbReference type="AlphaFoldDB" id="A0A7C8MII7"/>
<dbReference type="Proteomes" id="UP000481861">
    <property type="component" value="Unassembled WGS sequence"/>
</dbReference>
<comment type="caution">
    <text evidence="2">The sequence shown here is derived from an EMBL/GenBank/DDBJ whole genome shotgun (WGS) entry which is preliminary data.</text>
</comment>
<dbReference type="EMBL" id="JAADJZ010000002">
    <property type="protein sequence ID" value="KAF2877701.1"/>
    <property type="molecule type" value="Genomic_DNA"/>
</dbReference>
<evidence type="ECO:0000313" key="2">
    <source>
        <dbReference type="EMBL" id="KAF2877701.1"/>
    </source>
</evidence>
<keyword evidence="3" id="KW-1185">Reference proteome</keyword>
<gene>
    <name evidence="2" type="ORF">BDV95DRAFT_645323</name>
</gene>
<feature type="compositionally biased region" description="Low complexity" evidence="1">
    <location>
        <begin position="116"/>
        <end position="131"/>
    </location>
</feature>
<accession>A0A7C8MII7</accession>
<name>A0A7C8MII7_9PLEO</name>
<feature type="region of interest" description="Disordered" evidence="1">
    <location>
        <begin position="116"/>
        <end position="145"/>
    </location>
</feature>
<sequence>MDVFEADSSWKTARLAAALSIMGVAPPSSLTNLSRRTITIVRSMRLFALPTRRLWWFRAAGGEKVGQSSTSSSCSTVDLGRLFYQLRKDGARRTVGLVFQTGIKLSVLPDSSTASRHASRARWQASRGASTTRRRGTADDGRANRIVRPASMAGVPAVTWQTRGRSCSYGGVRGFPWQLSPRKTGIGSRLTPGRRLGTRHASHQSTIHHQPSTIVHQPSTIVHQPSLDDPVLAPAACSSFSRVAICTQPRSTAPVSDQPDADADADVRPAVLPKPTSSGITARYGAVDLGDADERRLTEVQVAPHEAQQKNRLWLPYRVLSVYDPAPNPVRSRCTHRQLTCDLPLVGEPHHVKYNAFSVLDPRYYWARRWSSRRNMTRYRRSKL</sequence>
<evidence type="ECO:0000313" key="3">
    <source>
        <dbReference type="Proteomes" id="UP000481861"/>
    </source>
</evidence>
<reference evidence="2 3" key="1">
    <citation type="submission" date="2020-01" db="EMBL/GenBank/DDBJ databases">
        <authorList>
            <consortium name="DOE Joint Genome Institute"/>
            <person name="Haridas S."/>
            <person name="Albert R."/>
            <person name="Binder M."/>
            <person name="Bloem J."/>
            <person name="Labutti K."/>
            <person name="Salamov A."/>
            <person name="Andreopoulos B."/>
            <person name="Baker S.E."/>
            <person name="Barry K."/>
            <person name="Bills G."/>
            <person name="Bluhm B.H."/>
            <person name="Cannon C."/>
            <person name="Castanera R."/>
            <person name="Culley D.E."/>
            <person name="Daum C."/>
            <person name="Ezra D."/>
            <person name="Gonzalez J.B."/>
            <person name="Henrissat B."/>
            <person name="Kuo A."/>
            <person name="Liang C."/>
            <person name="Lipzen A."/>
            <person name="Lutzoni F."/>
            <person name="Magnuson J."/>
            <person name="Mondo S."/>
            <person name="Nolan M."/>
            <person name="Ohm R."/>
            <person name="Pangilinan J."/>
            <person name="Park H.-J.H."/>
            <person name="Ramirez L."/>
            <person name="Alfaro M."/>
            <person name="Sun H."/>
            <person name="Tritt A."/>
            <person name="Yoshinaga Y."/>
            <person name="Zwiers L.-H.L."/>
            <person name="Turgeon B.G."/>
            <person name="Goodwin S.B."/>
            <person name="Spatafora J.W."/>
            <person name="Crous P.W."/>
            <person name="Grigoriev I.V."/>
        </authorList>
    </citation>
    <scope>NUCLEOTIDE SEQUENCE [LARGE SCALE GENOMIC DNA]</scope>
    <source>
        <strain evidence="2 3">CBS 611.86</strain>
    </source>
</reference>